<comment type="function">
    <text evidence="5">Responsible for synthesis of pseudouridine from uracil-55 in the psi GC loop of transfer RNAs.</text>
</comment>
<dbReference type="NCBIfam" id="TIGR00431">
    <property type="entry name" value="TruB"/>
    <property type="match status" value="1"/>
</dbReference>
<dbReference type="HAMAP" id="MF_01080">
    <property type="entry name" value="TruB_bact"/>
    <property type="match status" value="1"/>
</dbReference>
<dbReference type="EMBL" id="BAQD01000009">
    <property type="protein sequence ID" value="GBQ06091.1"/>
    <property type="molecule type" value="Genomic_DNA"/>
</dbReference>
<feature type="domain" description="tRNA pseudouridylate synthase B C-terminal" evidence="7">
    <location>
        <begin position="181"/>
        <end position="245"/>
    </location>
</feature>
<proteinExistence type="inferred from homology"/>
<dbReference type="InterPro" id="IPR014780">
    <property type="entry name" value="tRNA_psdUridine_synth_TruB"/>
</dbReference>
<keyword evidence="3 5" id="KW-0819">tRNA processing</keyword>
<evidence type="ECO:0000256" key="1">
    <source>
        <dbReference type="ARBA" id="ARBA00000385"/>
    </source>
</evidence>
<dbReference type="PANTHER" id="PTHR13767:SF2">
    <property type="entry name" value="PSEUDOURIDYLATE SYNTHASE TRUB1"/>
    <property type="match status" value="1"/>
</dbReference>
<feature type="domain" description="Pseudouridine synthase II N-terminal" evidence="6">
    <location>
        <begin position="31"/>
        <end position="180"/>
    </location>
</feature>
<dbReference type="Pfam" id="PF16198">
    <property type="entry name" value="TruB_C_2"/>
    <property type="match status" value="1"/>
</dbReference>
<organism evidence="8 9">
    <name type="scientific">Saccharibacter floricola DSM 15669</name>
    <dbReference type="NCBI Taxonomy" id="1123227"/>
    <lineage>
        <taxon>Bacteria</taxon>
        <taxon>Pseudomonadati</taxon>
        <taxon>Pseudomonadota</taxon>
        <taxon>Alphaproteobacteria</taxon>
        <taxon>Acetobacterales</taxon>
        <taxon>Acetobacteraceae</taxon>
        <taxon>Saccharibacter</taxon>
    </lineage>
</organism>
<dbReference type="InterPro" id="IPR020103">
    <property type="entry name" value="PsdUridine_synth_cat_dom_sf"/>
</dbReference>
<dbReference type="Pfam" id="PF01509">
    <property type="entry name" value="TruB_N"/>
    <property type="match status" value="1"/>
</dbReference>
<comment type="catalytic activity">
    <reaction evidence="1 5">
        <text>uridine(55) in tRNA = pseudouridine(55) in tRNA</text>
        <dbReference type="Rhea" id="RHEA:42532"/>
        <dbReference type="Rhea" id="RHEA-COMP:10101"/>
        <dbReference type="Rhea" id="RHEA-COMP:10102"/>
        <dbReference type="ChEBI" id="CHEBI:65314"/>
        <dbReference type="ChEBI" id="CHEBI:65315"/>
        <dbReference type="EC" id="5.4.99.25"/>
    </reaction>
</comment>
<evidence type="ECO:0000256" key="2">
    <source>
        <dbReference type="ARBA" id="ARBA00005642"/>
    </source>
</evidence>
<comment type="caution">
    <text evidence="8">The sequence shown here is derived from an EMBL/GenBank/DDBJ whole genome shotgun (WGS) entry which is preliminary data.</text>
</comment>
<sequence length="325" mass="35465">MARKRGQEINGWLVLDKPLGPTSTSMVNKVRWAFDARKAGHGGTLDPLASGVLPIAFGRATSTIPYIMDATKRYRFTLCFGESRTTDDREGDVLARSSHRPTDEMIRSILPALCGGVVMQVPPVFSALRVGGQRAYDLARRGRPPELPPRPARIDSITLIDRPDQDHAVFEVQSGKGVYMRSLARDIALACGTVGHISVLRRTKCGPFDLSHAYSIEQIALDKSAETRDKADALPAPLLDVATALADIPALAVTTAGGRALIYGQTVSVSHHVVSASGRLEDHPLWRVLIGEHVIGLCRLEEGRLKAVRMLENHLFFGEKDVDYS</sequence>
<evidence type="ECO:0000259" key="7">
    <source>
        <dbReference type="Pfam" id="PF16198"/>
    </source>
</evidence>
<gene>
    <name evidence="5" type="primary">truB</name>
    <name evidence="8" type="ORF">AA15669_0779</name>
</gene>
<accession>A0ABQ0NY54</accession>
<name>A0ABQ0NY54_9PROT</name>
<evidence type="ECO:0000259" key="6">
    <source>
        <dbReference type="Pfam" id="PF01509"/>
    </source>
</evidence>
<dbReference type="EC" id="5.4.99.25" evidence="5"/>
<evidence type="ECO:0000256" key="3">
    <source>
        <dbReference type="ARBA" id="ARBA00022694"/>
    </source>
</evidence>
<dbReference type="SUPFAM" id="SSF55120">
    <property type="entry name" value="Pseudouridine synthase"/>
    <property type="match status" value="1"/>
</dbReference>
<feature type="active site" description="Nucleophile" evidence="5">
    <location>
        <position position="46"/>
    </location>
</feature>
<dbReference type="InterPro" id="IPR032819">
    <property type="entry name" value="TruB_C"/>
</dbReference>
<comment type="similarity">
    <text evidence="2 5">Belongs to the pseudouridine synthase TruB family. Type 1 subfamily.</text>
</comment>
<dbReference type="CDD" id="cd02573">
    <property type="entry name" value="PseudoU_synth_EcTruB"/>
    <property type="match status" value="1"/>
</dbReference>
<dbReference type="Proteomes" id="UP001062901">
    <property type="component" value="Unassembled WGS sequence"/>
</dbReference>
<evidence type="ECO:0000256" key="4">
    <source>
        <dbReference type="ARBA" id="ARBA00023235"/>
    </source>
</evidence>
<evidence type="ECO:0000313" key="9">
    <source>
        <dbReference type="Proteomes" id="UP001062901"/>
    </source>
</evidence>
<dbReference type="Gene3D" id="3.30.2350.10">
    <property type="entry name" value="Pseudouridine synthase"/>
    <property type="match status" value="1"/>
</dbReference>
<keyword evidence="4 5" id="KW-0413">Isomerase</keyword>
<evidence type="ECO:0000313" key="8">
    <source>
        <dbReference type="EMBL" id="GBQ06091.1"/>
    </source>
</evidence>
<protein>
    <recommendedName>
        <fullName evidence="5">tRNA pseudouridine synthase B</fullName>
        <ecNumber evidence="5">5.4.99.25</ecNumber>
    </recommendedName>
    <alternativeName>
        <fullName evidence="5">tRNA pseudouridine(55) synthase</fullName>
        <shortName evidence="5">Psi55 synthase</shortName>
    </alternativeName>
    <alternativeName>
        <fullName evidence="5">tRNA pseudouridylate synthase</fullName>
    </alternativeName>
    <alternativeName>
        <fullName evidence="5">tRNA-uridine isomerase</fullName>
    </alternativeName>
</protein>
<reference evidence="8" key="1">
    <citation type="submission" date="2013-04" db="EMBL/GenBank/DDBJ databases">
        <title>The genome sequencing project of 58 acetic acid bacteria.</title>
        <authorList>
            <person name="Okamoto-Kainuma A."/>
            <person name="Ishikawa M."/>
            <person name="Umino S."/>
            <person name="Koizumi Y."/>
            <person name="Shiwa Y."/>
            <person name="Yoshikawa H."/>
            <person name="Matsutani M."/>
            <person name="Matsushita K."/>
        </authorList>
    </citation>
    <scope>NUCLEOTIDE SEQUENCE</scope>
    <source>
        <strain evidence="8">DSM 15669</strain>
    </source>
</reference>
<dbReference type="PANTHER" id="PTHR13767">
    <property type="entry name" value="TRNA-PSEUDOURIDINE SYNTHASE"/>
    <property type="match status" value="1"/>
</dbReference>
<keyword evidence="9" id="KW-1185">Reference proteome</keyword>
<dbReference type="RefSeq" id="WP_018979988.1">
    <property type="nucleotide sequence ID" value="NZ_BAQD01000009.1"/>
</dbReference>
<dbReference type="InterPro" id="IPR002501">
    <property type="entry name" value="PsdUridine_synth_N"/>
</dbReference>
<evidence type="ECO:0000256" key="5">
    <source>
        <dbReference type="HAMAP-Rule" id="MF_01080"/>
    </source>
</evidence>